<name>A0ABR9XKQ1_9SPHI</name>
<evidence type="ECO:0000256" key="6">
    <source>
        <dbReference type="ARBA" id="ARBA00022692"/>
    </source>
</evidence>
<dbReference type="Gene3D" id="3.30.1150.10">
    <property type="match status" value="1"/>
</dbReference>
<evidence type="ECO:0000256" key="8">
    <source>
        <dbReference type="ARBA" id="ARBA00022989"/>
    </source>
</evidence>
<keyword evidence="5" id="KW-0997">Cell inner membrane</keyword>
<evidence type="ECO:0000256" key="3">
    <source>
        <dbReference type="ARBA" id="ARBA00022448"/>
    </source>
</evidence>
<dbReference type="SUPFAM" id="SSF74653">
    <property type="entry name" value="TolA/TonB C-terminal domain"/>
    <property type="match status" value="1"/>
</dbReference>
<evidence type="ECO:0000256" key="9">
    <source>
        <dbReference type="ARBA" id="ARBA00023136"/>
    </source>
</evidence>
<keyword evidence="4" id="KW-1003">Cell membrane</keyword>
<keyword evidence="8" id="KW-1133">Transmembrane helix</keyword>
<evidence type="ECO:0000256" key="1">
    <source>
        <dbReference type="ARBA" id="ARBA00004383"/>
    </source>
</evidence>
<keyword evidence="10" id="KW-0732">Signal</keyword>
<dbReference type="InterPro" id="IPR051045">
    <property type="entry name" value="TonB-dependent_transducer"/>
</dbReference>
<feature type="domain" description="TonB C-terminal" evidence="11">
    <location>
        <begin position="44"/>
        <end position="136"/>
    </location>
</feature>
<dbReference type="PANTHER" id="PTHR33446:SF2">
    <property type="entry name" value="PROTEIN TONB"/>
    <property type="match status" value="1"/>
</dbReference>
<protein>
    <submittedName>
        <fullName evidence="12">Energy transducer TonB</fullName>
    </submittedName>
</protein>
<comment type="caution">
    <text evidence="12">The sequence shown here is derived from an EMBL/GenBank/DDBJ whole genome shotgun (WGS) entry which is preliminary data.</text>
</comment>
<dbReference type="PANTHER" id="PTHR33446">
    <property type="entry name" value="PROTEIN TONB-RELATED"/>
    <property type="match status" value="1"/>
</dbReference>
<proteinExistence type="inferred from homology"/>
<accession>A0ABR9XKQ1</accession>
<keyword evidence="6" id="KW-0812">Transmembrane</keyword>
<comment type="similarity">
    <text evidence="2">Belongs to the TonB family.</text>
</comment>
<keyword evidence="9" id="KW-0472">Membrane</keyword>
<organism evidence="12 13">
    <name type="scientific">Mucilaginibacter boryungensis</name>
    <dbReference type="NCBI Taxonomy" id="768480"/>
    <lineage>
        <taxon>Bacteria</taxon>
        <taxon>Pseudomonadati</taxon>
        <taxon>Bacteroidota</taxon>
        <taxon>Sphingobacteriia</taxon>
        <taxon>Sphingobacteriales</taxon>
        <taxon>Sphingobacteriaceae</taxon>
        <taxon>Mucilaginibacter</taxon>
    </lineage>
</organism>
<evidence type="ECO:0000259" key="11">
    <source>
        <dbReference type="PROSITE" id="PS52015"/>
    </source>
</evidence>
<sequence>MKPFLAILLAIFTLSVKAQTSTAALTDTTVYTDKEVSVKPQYVGGMDRLGSFLAHTVRYPAVARERNTQGRVQISFIVEKDGKLSNFAVTKSVSKELDEESMRVMKLLPAWKPARNNDQPVRCLVELPVTYTLNNR</sequence>
<evidence type="ECO:0000256" key="5">
    <source>
        <dbReference type="ARBA" id="ARBA00022519"/>
    </source>
</evidence>
<feature type="signal peptide" evidence="10">
    <location>
        <begin position="1"/>
        <end position="18"/>
    </location>
</feature>
<dbReference type="NCBIfam" id="TIGR01352">
    <property type="entry name" value="tonB_Cterm"/>
    <property type="match status" value="1"/>
</dbReference>
<evidence type="ECO:0000256" key="2">
    <source>
        <dbReference type="ARBA" id="ARBA00006555"/>
    </source>
</evidence>
<dbReference type="InterPro" id="IPR037682">
    <property type="entry name" value="TonB_C"/>
</dbReference>
<comment type="subcellular location">
    <subcellularLocation>
        <location evidence="1">Cell inner membrane</location>
        <topology evidence="1">Single-pass membrane protein</topology>
        <orientation evidence="1">Periplasmic side</orientation>
    </subcellularLocation>
</comment>
<keyword evidence="7" id="KW-0653">Protein transport</keyword>
<dbReference type="EMBL" id="JADFFM010000002">
    <property type="protein sequence ID" value="MBE9667777.1"/>
    <property type="molecule type" value="Genomic_DNA"/>
</dbReference>
<dbReference type="Pfam" id="PF03544">
    <property type="entry name" value="TonB_C"/>
    <property type="match status" value="1"/>
</dbReference>
<evidence type="ECO:0000256" key="7">
    <source>
        <dbReference type="ARBA" id="ARBA00022927"/>
    </source>
</evidence>
<dbReference type="PROSITE" id="PS52015">
    <property type="entry name" value="TONB_CTD"/>
    <property type="match status" value="1"/>
</dbReference>
<dbReference type="InterPro" id="IPR006260">
    <property type="entry name" value="TonB/TolA_C"/>
</dbReference>
<evidence type="ECO:0000256" key="4">
    <source>
        <dbReference type="ARBA" id="ARBA00022475"/>
    </source>
</evidence>
<evidence type="ECO:0000256" key="10">
    <source>
        <dbReference type="SAM" id="SignalP"/>
    </source>
</evidence>
<dbReference type="Proteomes" id="UP000632774">
    <property type="component" value="Unassembled WGS sequence"/>
</dbReference>
<evidence type="ECO:0000313" key="13">
    <source>
        <dbReference type="Proteomes" id="UP000632774"/>
    </source>
</evidence>
<keyword evidence="3" id="KW-0813">Transport</keyword>
<dbReference type="RefSeq" id="WP_194107220.1">
    <property type="nucleotide sequence ID" value="NZ_JADFFM010000002.1"/>
</dbReference>
<reference evidence="12 13" key="1">
    <citation type="submission" date="2020-10" db="EMBL/GenBank/DDBJ databases">
        <title>Mucilaginibacter mali sp. nov., isolated from rhizosphere soil of apple orchard.</title>
        <authorList>
            <person name="Lee J.-S."/>
            <person name="Kim H.S."/>
            <person name="Kim J.-S."/>
        </authorList>
    </citation>
    <scope>NUCLEOTIDE SEQUENCE [LARGE SCALE GENOMIC DNA]</scope>
    <source>
        <strain evidence="12 13">KCTC 23157</strain>
    </source>
</reference>
<evidence type="ECO:0000313" key="12">
    <source>
        <dbReference type="EMBL" id="MBE9667777.1"/>
    </source>
</evidence>
<gene>
    <name evidence="12" type="ORF">IRJ18_15490</name>
</gene>
<keyword evidence="13" id="KW-1185">Reference proteome</keyword>
<feature type="chain" id="PRO_5045362579" evidence="10">
    <location>
        <begin position="19"/>
        <end position="136"/>
    </location>
</feature>